<protein>
    <recommendedName>
        <fullName evidence="1">DUF5723 domain-containing protein</fullName>
    </recommendedName>
</protein>
<evidence type="ECO:0000313" key="2">
    <source>
        <dbReference type="EMBL" id="SHH42003.1"/>
    </source>
</evidence>
<dbReference type="OrthoDB" id="9805336at2"/>
<feature type="domain" description="DUF5723" evidence="1">
    <location>
        <begin position="38"/>
        <end position="449"/>
    </location>
</feature>
<evidence type="ECO:0000313" key="3">
    <source>
        <dbReference type="Proteomes" id="UP000184109"/>
    </source>
</evidence>
<keyword evidence="3" id="KW-1185">Reference proteome</keyword>
<evidence type="ECO:0000259" key="1">
    <source>
        <dbReference type="Pfam" id="PF18990"/>
    </source>
</evidence>
<sequence length="500" mass="56946">MKNKFVFILVLLYGTTFSQSSIGFIDNYSGIQSVIYNPANILDTPYKLDVNIVSLSGNIGNQYISVNPFKIISDLNFGLNNIKPTYSAFKYNRKLTSRFGIKNLNSYTISSESSSNRNAYGNVTVLGPSFLWTINKYNAVAFTSSIKAYGHAFKLNSILYNNVTNKSYSNVSINSIEELQTLKDNLGITPRNYSQVFSWFEAGFSYAGVISHTASNFLKFGTTLKLLRGIRTGAIYSSDLNLDFQFNQNDPQNSTLDFTGNITNLYSRVGANFGMGLDIGFVYEKRDKTFPINLRDRYGNIYFAKAPYSYKIGVSITNLGFLKYNNVHTNFDQPNQINIDLTSQNYSFRIKDYLAINNLETNTKRYFLPSTASVNFDYHLYRRWFLNTNFDVFMLAYDHNKNIKYVSNLVVSPRYESRHFSAFLPMSINKFGVFTAGIGFRTGYFFAGSSSIFTNVSNYSKAGNFFLGFKIPIYNKKAIKEYKNSLNHKLISPPKLKSRR</sequence>
<dbReference type="InterPro" id="IPR043781">
    <property type="entry name" value="DUF5723"/>
</dbReference>
<name>A0A1M5SVH3_9FLAO</name>
<dbReference type="Proteomes" id="UP000184109">
    <property type="component" value="Unassembled WGS sequence"/>
</dbReference>
<proteinExistence type="predicted"/>
<organism evidence="2 3">
    <name type="scientific">Wenyingzhuangia marina</name>
    <dbReference type="NCBI Taxonomy" id="1195760"/>
    <lineage>
        <taxon>Bacteria</taxon>
        <taxon>Pseudomonadati</taxon>
        <taxon>Bacteroidota</taxon>
        <taxon>Flavobacteriia</taxon>
        <taxon>Flavobacteriales</taxon>
        <taxon>Flavobacteriaceae</taxon>
        <taxon>Wenyingzhuangia</taxon>
    </lineage>
</organism>
<accession>A0A1M5SVH3</accession>
<gene>
    <name evidence="2" type="ORF">SAMN05444281_0518</name>
</gene>
<reference evidence="3" key="1">
    <citation type="submission" date="2016-11" db="EMBL/GenBank/DDBJ databases">
        <authorList>
            <person name="Varghese N."/>
            <person name="Submissions S."/>
        </authorList>
    </citation>
    <scope>NUCLEOTIDE SEQUENCE [LARGE SCALE GENOMIC DNA]</scope>
    <source>
        <strain evidence="3">DSM 100572</strain>
    </source>
</reference>
<dbReference type="RefSeq" id="WP_073118107.1">
    <property type="nucleotide sequence ID" value="NZ_BMEN01000001.1"/>
</dbReference>
<dbReference type="STRING" id="1195760.SAMN05444281_0518"/>
<dbReference type="Pfam" id="PF18990">
    <property type="entry name" value="DUF5723"/>
    <property type="match status" value="1"/>
</dbReference>
<dbReference type="AlphaFoldDB" id="A0A1M5SVH3"/>
<dbReference type="EMBL" id="FQXQ01000001">
    <property type="protein sequence ID" value="SHH42003.1"/>
    <property type="molecule type" value="Genomic_DNA"/>
</dbReference>